<dbReference type="NCBIfam" id="TIGR01122">
    <property type="entry name" value="ilvE_I"/>
    <property type="match status" value="1"/>
</dbReference>
<evidence type="ECO:0000256" key="9">
    <source>
        <dbReference type="ARBA" id="ARBA00022679"/>
    </source>
</evidence>
<accession>A0AAP4D4Z4</accession>
<dbReference type="GO" id="GO:0005829">
    <property type="term" value="C:cytosol"/>
    <property type="evidence" value="ECO:0007669"/>
    <property type="project" value="TreeGrafter"/>
</dbReference>
<comment type="cofactor">
    <cofactor evidence="1 16">
        <name>pyridoxal 5'-phosphate</name>
        <dbReference type="ChEBI" id="CHEBI:597326"/>
    </cofactor>
</comment>
<organism evidence="18 19">
    <name type="scientific">Marinimicrococcus flavescens</name>
    <dbReference type="NCBI Taxonomy" id="3031815"/>
    <lineage>
        <taxon>Bacteria</taxon>
        <taxon>Pseudomonadati</taxon>
        <taxon>Pseudomonadota</taxon>
        <taxon>Alphaproteobacteria</taxon>
        <taxon>Geminicoccales</taxon>
        <taxon>Geminicoccaceae</taxon>
        <taxon>Marinimicrococcus</taxon>
    </lineage>
</organism>
<name>A0AAP4D4Z4_9PROT</name>
<sequence>MLTDLANQPGTLWVDGNFVPWPEAKLHVLSHSLHFAGSVFEGIRVYGGRAFALHQHLERLAASAEMLGYRLPWTVDVLEAACHALLARQELVEGYIRPIAWRGSQSVSVPAAACRVHVAIAAFPWPSYYGEEQRRRGLRLAVARWKRPSPETAPTASKTAGLYTIATMARDEANAAGLDDALMLDWRGLLAEATGANLFLVVDGALHTPLPDCFLDGITRRTVIGLARARGLEVVERRMAPGELARAQGAFLTGTAVEIMPVAAIGERELDPAHRLIGMLAGDYAALVRGEGPAPTP</sequence>
<evidence type="ECO:0000256" key="10">
    <source>
        <dbReference type="ARBA" id="ARBA00022898"/>
    </source>
</evidence>
<evidence type="ECO:0000256" key="5">
    <source>
        <dbReference type="ARBA" id="ARBA00005072"/>
    </source>
</evidence>
<proteinExistence type="inferred from homology"/>
<dbReference type="SUPFAM" id="SSF56752">
    <property type="entry name" value="D-aminoacid aminotransferase-like PLP-dependent enzymes"/>
    <property type="match status" value="1"/>
</dbReference>
<dbReference type="PANTHER" id="PTHR42743">
    <property type="entry name" value="AMINO-ACID AMINOTRANSFERASE"/>
    <property type="match status" value="1"/>
</dbReference>
<evidence type="ECO:0000256" key="11">
    <source>
        <dbReference type="ARBA" id="ARBA00023304"/>
    </source>
</evidence>
<evidence type="ECO:0000256" key="3">
    <source>
        <dbReference type="ARBA" id="ARBA00004824"/>
    </source>
</evidence>
<dbReference type="RefSeq" id="WP_327789058.1">
    <property type="nucleotide sequence ID" value="NZ_JARGEQ010000091.1"/>
</dbReference>
<dbReference type="EMBL" id="JARGEQ010000091">
    <property type="protein sequence ID" value="MDF1586643.1"/>
    <property type="molecule type" value="Genomic_DNA"/>
</dbReference>
<dbReference type="GO" id="GO:0008652">
    <property type="term" value="P:amino acid biosynthetic process"/>
    <property type="evidence" value="ECO:0007669"/>
    <property type="project" value="UniProtKB-KW"/>
</dbReference>
<evidence type="ECO:0000256" key="2">
    <source>
        <dbReference type="ARBA" id="ARBA00003109"/>
    </source>
</evidence>
<dbReference type="AlphaFoldDB" id="A0AAP4D4Z4"/>
<dbReference type="InterPro" id="IPR036038">
    <property type="entry name" value="Aminotransferase-like"/>
</dbReference>
<dbReference type="InterPro" id="IPR001544">
    <property type="entry name" value="Aminotrans_IV"/>
</dbReference>
<evidence type="ECO:0000256" key="17">
    <source>
        <dbReference type="RuleBase" id="RU364094"/>
    </source>
</evidence>
<dbReference type="Gene3D" id="3.30.470.10">
    <property type="match status" value="1"/>
</dbReference>
<dbReference type="InterPro" id="IPR043132">
    <property type="entry name" value="BCAT-like_C"/>
</dbReference>
<evidence type="ECO:0000256" key="7">
    <source>
        <dbReference type="ARBA" id="ARBA00022576"/>
    </source>
</evidence>
<comment type="catalytic activity">
    <reaction evidence="14 17">
        <text>L-leucine + 2-oxoglutarate = 4-methyl-2-oxopentanoate + L-glutamate</text>
        <dbReference type="Rhea" id="RHEA:18321"/>
        <dbReference type="ChEBI" id="CHEBI:16810"/>
        <dbReference type="ChEBI" id="CHEBI:17865"/>
        <dbReference type="ChEBI" id="CHEBI:29985"/>
        <dbReference type="ChEBI" id="CHEBI:57427"/>
        <dbReference type="EC" id="2.6.1.42"/>
    </reaction>
</comment>
<comment type="pathway">
    <text evidence="3 17">Amino-acid biosynthesis; L-isoleucine biosynthesis; L-isoleucine from 2-oxobutanoate: step 4/4.</text>
</comment>
<dbReference type="InterPro" id="IPR050571">
    <property type="entry name" value="Class-IV_PLP-Dep_Aminotrnsfr"/>
</dbReference>
<comment type="pathway">
    <text evidence="4 17">Amino-acid biosynthesis; L-valine biosynthesis; L-valine from pyruvate: step 4/4.</text>
</comment>
<comment type="pathway">
    <text evidence="5 17">Amino-acid biosynthesis; L-leucine biosynthesis; L-leucine from 3-methyl-2-oxobutanoate: step 4/4.</text>
</comment>
<comment type="function">
    <text evidence="2 17">Acts on leucine, isoleucine and valine.</text>
</comment>
<dbReference type="PROSITE" id="PS00770">
    <property type="entry name" value="AA_TRANSFER_CLASS_4"/>
    <property type="match status" value="1"/>
</dbReference>
<reference evidence="18 19" key="1">
    <citation type="submission" date="2023-03" db="EMBL/GenBank/DDBJ databases">
        <title>YIM 152171 draft genome.</title>
        <authorList>
            <person name="Yang Z."/>
        </authorList>
    </citation>
    <scope>NUCLEOTIDE SEQUENCE [LARGE SCALE GENOMIC DNA]</scope>
    <source>
        <strain evidence="18 19">YIM 152171</strain>
    </source>
</reference>
<dbReference type="InterPro" id="IPR043131">
    <property type="entry name" value="BCAT-like_N"/>
</dbReference>
<comment type="caution">
    <text evidence="18">The sequence shown here is derived from an EMBL/GenBank/DDBJ whole genome shotgun (WGS) entry which is preliminary data.</text>
</comment>
<dbReference type="Proteomes" id="UP001301140">
    <property type="component" value="Unassembled WGS sequence"/>
</dbReference>
<evidence type="ECO:0000256" key="13">
    <source>
        <dbReference type="ARBA" id="ARBA00048798"/>
    </source>
</evidence>
<dbReference type="GO" id="GO:0009082">
    <property type="term" value="P:branched-chain amino acid biosynthetic process"/>
    <property type="evidence" value="ECO:0007669"/>
    <property type="project" value="UniProtKB-KW"/>
</dbReference>
<keyword evidence="10 16" id="KW-0663">Pyridoxal phosphate</keyword>
<dbReference type="PANTHER" id="PTHR42743:SF11">
    <property type="entry name" value="AMINODEOXYCHORISMATE LYASE"/>
    <property type="match status" value="1"/>
</dbReference>
<dbReference type="Gene3D" id="3.20.10.10">
    <property type="entry name" value="D-amino Acid Aminotransferase, subunit A, domain 2"/>
    <property type="match status" value="1"/>
</dbReference>
<comment type="similarity">
    <text evidence="6 15">Belongs to the class-IV pyridoxal-phosphate-dependent aminotransferase family.</text>
</comment>
<keyword evidence="9 17" id="KW-0808">Transferase</keyword>
<evidence type="ECO:0000313" key="18">
    <source>
        <dbReference type="EMBL" id="MDF1586643.1"/>
    </source>
</evidence>
<evidence type="ECO:0000256" key="8">
    <source>
        <dbReference type="ARBA" id="ARBA00022605"/>
    </source>
</evidence>
<keyword evidence="7 17" id="KW-0032">Aminotransferase</keyword>
<evidence type="ECO:0000256" key="14">
    <source>
        <dbReference type="ARBA" id="ARBA00049229"/>
    </source>
</evidence>
<dbReference type="InterPro" id="IPR018300">
    <property type="entry name" value="Aminotrans_IV_CS"/>
</dbReference>
<evidence type="ECO:0000256" key="12">
    <source>
        <dbReference type="ARBA" id="ARBA00048212"/>
    </source>
</evidence>
<comment type="catalytic activity">
    <reaction evidence="12 17">
        <text>L-valine + 2-oxoglutarate = 3-methyl-2-oxobutanoate + L-glutamate</text>
        <dbReference type="Rhea" id="RHEA:24813"/>
        <dbReference type="ChEBI" id="CHEBI:11851"/>
        <dbReference type="ChEBI" id="CHEBI:16810"/>
        <dbReference type="ChEBI" id="CHEBI:29985"/>
        <dbReference type="ChEBI" id="CHEBI:57762"/>
        <dbReference type="EC" id="2.6.1.42"/>
    </reaction>
</comment>
<protein>
    <recommendedName>
        <fullName evidence="17">Branched-chain-amino-acid aminotransferase</fullName>
        <shortName evidence="17">BCAT</shortName>
        <ecNumber evidence="17">2.6.1.42</ecNumber>
    </recommendedName>
</protein>
<dbReference type="CDD" id="cd00449">
    <property type="entry name" value="PLPDE_IV"/>
    <property type="match status" value="1"/>
</dbReference>
<keyword evidence="8 17" id="KW-0028">Amino-acid biosynthesis</keyword>
<evidence type="ECO:0000256" key="16">
    <source>
        <dbReference type="RuleBase" id="RU004516"/>
    </source>
</evidence>
<keyword evidence="19" id="KW-1185">Reference proteome</keyword>
<evidence type="ECO:0000256" key="15">
    <source>
        <dbReference type="RuleBase" id="RU004106"/>
    </source>
</evidence>
<dbReference type="InterPro" id="IPR005785">
    <property type="entry name" value="B_amino_transI"/>
</dbReference>
<evidence type="ECO:0000256" key="6">
    <source>
        <dbReference type="ARBA" id="ARBA00009320"/>
    </source>
</evidence>
<dbReference type="NCBIfam" id="NF005146">
    <property type="entry name" value="PRK06606.1"/>
    <property type="match status" value="1"/>
</dbReference>
<dbReference type="GO" id="GO:0004084">
    <property type="term" value="F:branched-chain-amino-acid transaminase activity"/>
    <property type="evidence" value="ECO:0007669"/>
    <property type="project" value="UniProtKB-EC"/>
</dbReference>
<evidence type="ECO:0000256" key="1">
    <source>
        <dbReference type="ARBA" id="ARBA00001933"/>
    </source>
</evidence>
<comment type="catalytic activity">
    <reaction evidence="13 17">
        <text>L-isoleucine + 2-oxoglutarate = (S)-3-methyl-2-oxopentanoate + L-glutamate</text>
        <dbReference type="Rhea" id="RHEA:24801"/>
        <dbReference type="ChEBI" id="CHEBI:16810"/>
        <dbReference type="ChEBI" id="CHEBI:29985"/>
        <dbReference type="ChEBI" id="CHEBI:35146"/>
        <dbReference type="ChEBI" id="CHEBI:58045"/>
        <dbReference type="EC" id="2.6.1.42"/>
    </reaction>
</comment>
<evidence type="ECO:0000313" key="19">
    <source>
        <dbReference type="Proteomes" id="UP001301140"/>
    </source>
</evidence>
<gene>
    <name evidence="17" type="primary">ilvE</name>
    <name evidence="18" type="ORF">PZ740_09645</name>
</gene>
<evidence type="ECO:0000256" key="4">
    <source>
        <dbReference type="ARBA" id="ARBA00004931"/>
    </source>
</evidence>
<dbReference type="EC" id="2.6.1.42" evidence="17"/>
<keyword evidence="11 17" id="KW-0100">Branched-chain amino acid biosynthesis</keyword>
<dbReference type="Pfam" id="PF01063">
    <property type="entry name" value="Aminotran_4"/>
    <property type="match status" value="1"/>
</dbReference>